<evidence type="ECO:0000313" key="2">
    <source>
        <dbReference type="Proteomes" id="UP000624709"/>
    </source>
</evidence>
<dbReference type="Proteomes" id="UP000624709">
    <property type="component" value="Unassembled WGS sequence"/>
</dbReference>
<reference evidence="1 2" key="1">
    <citation type="submission" date="2021-01" db="EMBL/GenBank/DDBJ databases">
        <title>Whole genome shotgun sequence of Actinoplanes palleronii NBRC 14916.</title>
        <authorList>
            <person name="Komaki H."/>
            <person name="Tamura T."/>
        </authorList>
    </citation>
    <scope>NUCLEOTIDE SEQUENCE [LARGE SCALE GENOMIC DNA]</scope>
    <source>
        <strain evidence="1 2">NBRC 14916</strain>
    </source>
</reference>
<protein>
    <submittedName>
        <fullName evidence="1">Uncharacterized protein</fullName>
    </submittedName>
</protein>
<gene>
    <name evidence="1" type="ORF">Apa02nite_079430</name>
</gene>
<dbReference type="EMBL" id="BOMS01000134">
    <property type="protein sequence ID" value="GIE71835.1"/>
    <property type="molecule type" value="Genomic_DNA"/>
</dbReference>
<organism evidence="1 2">
    <name type="scientific">Actinoplanes palleronii</name>
    <dbReference type="NCBI Taxonomy" id="113570"/>
    <lineage>
        <taxon>Bacteria</taxon>
        <taxon>Bacillati</taxon>
        <taxon>Actinomycetota</taxon>
        <taxon>Actinomycetes</taxon>
        <taxon>Micromonosporales</taxon>
        <taxon>Micromonosporaceae</taxon>
        <taxon>Actinoplanes</taxon>
    </lineage>
</organism>
<keyword evidence="2" id="KW-1185">Reference proteome</keyword>
<proteinExistence type="predicted"/>
<evidence type="ECO:0000313" key="1">
    <source>
        <dbReference type="EMBL" id="GIE71835.1"/>
    </source>
</evidence>
<comment type="caution">
    <text evidence="1">The sequence shown here is derived from an EMBL/GenBank/DDBJ whole genome shotgun (WGS) entry which is preliminary data.</text>
</comment>
<sequence length="97" mass="10471">MDSEDRRTLWFRSLSTKDRPCPAADGVGVIGTMYSIDPAGQHHTHDTMWWGGAGTSKTWDFEIDEGSQVVMSCWLVNGGINGTPVLGTTVVSRSGIA</sequence>
<accession>A0ABQ4BMH8</accession>
<name>A0ABQ4BMH8_9ACTN</name>